<evidence type="ECO:0000313" key="1">
    <source>
        <dbReference type="EMBL" id="KAK5876313.1"/>
    </source>
</evidence>
<dbReference type="AlphaFoldDB" id="A0AAN8B0T4"/>
<gene>
    <name evidence="1" type="ORF">CesoFtcFv8_025680</name>
</gene>
<sequence length="161" mass="16880">MVKRKAFSFLQTISPGLMKRPLSFDTSTRLLSAGRSVCRVAPLPVATRTPKPSQASGSWLLQGGVQHGTRLRGPGCYREGCSTAPGFGVLVATGRGAARLRGLVQGGCSTAPGFGCRSGAALWLSSLQQFHREQCAIPIVPTAAAAAPPAAYRCMRNHGDE</sequence>
<keyword evidence="2" id="KW-1185">Reference proteome</keyword>
<dbReference type="EMBL" id="JAULUE010002067">
    <property type="protein sequence ID" value="KAK5876313.1"/>
    <property type="molecule type" value="Genomic_DNA"/>
</dbReference>
<proteinExistence type="predicted"/>
<dbReference type="Proteomes" id="UP001335648">
    <property type="component" value="Unassembled WGS sequence"/>
</dbReference>
<reference evidence="1 2" key="1">
    <citation type="journal article" date="2023" name="Mol. Biol. Evol.">
        <title>Genomics of Secondarily Temperate Adaptation in the Only Non-Antarctic Icefish.</title>
        <authorList>
            <person name="Rivera-Colon A.G."/>
            <person name="Rayamajhi N."/>
            <person name="Minhas B.F."/>
            <person name="Madrigal G."/>
            <person name="Bilyk K.T."/>
            <person name="Yoon V."/>
            <person name="Hune M."/>
            <person name="Gregory S."/>
            <person name="Cheng C.H.C."/>
            <person name="Catchen J.M."/>
        </authorList>
    </citation>
    <scope>NUCLEOTIDE SEQUENCE [LARGE SCALE GENOMIC DNA]</scope>
    <source>
        <strain evidence="1">JC2023a</strain>
    </source>
</reference>
<comment type="caution">
    <text evidence="1">The sequence shown here is derived from an EMBL/GenBank/DDBJ whole genome shotgun (WGS) entry which is preliminary data.</text>
</comment>
<organism evidence="1 2">
    <name type="scientific">Champsocephalus esox</name>
    <name type="common">pike icefish</name>
    <dbReference type="NCBI Taxonomy" id="159716"/>
    <lineage>
        <taxon>Eukaryota</taxon>
        <taxon>Metazoa</taxon>
        <taxon>Chordata</taxon>
        <taxon>Craniata</taxon>
        <taxon>Vertebrata</taxon>
        <taxon>Euteleostomi</taxon>
        <taxon>Actinopterygii</taxon>
        <taxon>Neopterygii</taxon>
        <taxon>Teleostei</taxon>
        <taxon>Neoteleostei</taxon>
        <taxon>Acanthomorphata</taxon>
        <taxon>Eupercaria</taxon>
        <taxon>Perciformes</taxon>
        <taxon>Notothenioidei</taxon>
        <taxon>Channichthyidae</taxon>
        <taxon>Champsocephalus</taxon>
    </lineage>
</organism>
<evidence type="ECO:0000313" key="2">
    <source>
        <dbReference type="Proteomes" id="UP001335648"/>
    </source>
</evidence>
<accession>A0AAN8B0T4</accession>
<name>A0AAN8B0T4_9TELE</name>
<protein>
    <submittedName>
        <fullName evidence="1">Uncharacterized protein</fullName>
    </submittedName>
</protein>